<evidence type="ECO:0000256" key="4">
    <source>
        <dbReference type="ARBA" id="ARBA00022519"/>
    </source>
</evidence>
<feature type="transmembrane region" description="Helical" evidence="10">
    <location>
        <begin position="95"/>
        <end position="112"/>
    </location>
</feature>
<keyword evidence="6" id="KW-0201">Cytochrome c-type biogenesis</keyword>
<feature type="transmembrane region" description="Helical" evidence="10">
    <location>
        <begin position="452"/>
        <end position="470"/>
    </location>
</feature>
<dbReference type="Proteomes" id="UP000065807">
    <property type="component" value="Chromosome"/>
</dbReference>
<reference evidence="14" key="2">
    <citation type="journal article" date="2016" name="Int. J. Syst. Evol. Microbiol.">
        <title>Complete genome sequence and cell structure of Limnochorda pilosa, a Gram-negative spore-former within the phylum Firmicutes.</title>
        <authorList>
            <person name="Watanabe M."/>
            <person name="Kojima H."/>
            <person name="Fukui M."/>
        </authorList>
    </citation>
    <scope>NUCLEOTIDE SEQUENCE [LARGE SCALE GENOMIC DNA]</scope>
    <source>
        <strain evidence="14">HC45</strain>
    </source>
</reference>
<evidence type="ECO:0000313" key="13">
    <source>
        <dbReference type="EMBL" id="BAS26072.1"/>
    </source>
</evidence>
<keyword evidence="8 10" id="KW-0472">Membrane</keyword>
<dbReference type="InterPro" id="IPR002541">
    <property type="entry name" value="Cyt_c_assembly"/>
</dbReference>
<evidence type="ECO:0000256" key="2">
    <source>
        <dbReference type="ARBA" id="ARBA00009186"/>
    </source>
</evidence>
<keyword evidence="3" id="KW-1003">Cell membrane</keyword>
<feature type="transmembrane region" description="Helical" evidence="10">
    <location>
        <begin position="212"/>
        <end position="232"/>
    </location>
</feature>
<gene>
    <name evidence="13" type="ORF">LIP_0215</name>
</gene>
<reference evidence="14" key="1">
    <citation type="submission" date="2015-07" db="EMBL/GenBank/DDBJ databases">
        <title>Complete genome sequence and phylogenetic analysis of Limnochorda pilosa.</title>
        <authorList>
            <person name="Watanabe M."/>
            <person name="Kojima H."/>
            <person name="Fukui M."/>
        </authorList>
    </citation>
    <scope>NUCLEOTIDE SEQUENCE [LARGE SCALE GENOMIC DNA]</scope>
    <source>
        <strain evidence="14">HC45</strain>
    </source>
</reference>
<evidence type="ECO:0000256" key="7">
    <source>
        <dbReference type="ARBA" id="ARBA00022989"/>
    </source>
</evidence>
<sequence length="673" mass="71845">MTSLGHWTLIAALATGLYGLVVLVGSARNGDARLLRHGRAALWASVLLVTASSAVLLGALLRADFSFLYVAQHTNLDLSPIYRLSAFWAGQEGSLLLWLWLLLLEGALALGLGRRERADGTGHLDAPAGAVILGVALFFEVLLVTATSPFRSLSPVPPDGAGLNPLLQNAGMLIHPVTLYLGFVGFTIPFAFAMAALLAGDPSPAWVRRTRRWSLLSWLFLTLGIVYGMQWAYVELGWGGFWAWDPVENASLIPWLTATAFLHGARVWEQRGGFKLWTVGLLAATFLLTLFGTYLTRSGVVSSVHAFADTSLGYFFLGFLLLAGAASAGLILYRRGTLGDDREVDHPVSREGAFLLGVLLLTGAAVTVLLGTLSPVLSELITGARVQLDATFFNRVVPPIGLAIVAVMGLAPVLPWRKASGRTARRLLWPVGMAVLTAGLLAALGMRNGPALGTFSLAALVLTVTGLELFRGARTHARGPAGWVAGAARSARLNRSRVGGYLVHVGVVVMVVGMTGAVLFASSSDHVLQAGQMVDVGGYGVHFTGLRERLDSRTQATVYTDLLLIRDKKPAGSLRPEKVFYSYSEQPTTEPAILGGPRGDLYVILNGWEDGGRVAGFTFVQHPLISWMWWGSYLMGLGGLVALWPAAQTQAAWARRPAVHRGAAMAAREASKG</sequence>
<dbReference type="InterPro" id="IPR003568">
    <property type="entry name" value="Cyt_c_biogenesis_CcmF"/>
</dbReference>
<feature type="transmembrane region" description="Helical" evidence="10">
    <location>
        <begin position="354"/>
        <end position="376"/>
    </location>
</feature>
<feature type="transmembrane region" description="Helical" evidence="10">
    <location>
        <begin position="427"/>
        <end position="446"/>
    </location>
</feature>
<dbReference type="OrthoDB" id="9761451at2"/>
<evidence type="ECO:0000256" key="8">
    <source>
        <dbReference type="ARBA" id="ARBA00023136"/>
    </source>
</evidence>
<dbReference type="STRING" id="1555112.LIP_0215"/>
<feature type="transmembrane region" description="Helical" evidence="10">
    <location>
        <begin position="498"/>
        <end position="521"/>
    </location>
</feature>
<accession>A0A0K2SGA4</accession>
<comment type="function">
    <text evidence="9">Required for the biogenesis of c-type cytochromes. Possible subunit of a heme lyase.</text>
</comment>
<evidence type="ECO:0000256" key="1">
    <source>
        <dbReference type="ARBA" id="ARBA00004429"/>
    </source>
</evidence>
<feature type="transmembrane region" description="Helical" evidence="10">
    <location>
        <begin position="276"/>
        <end position="294"/>
    </location>
</feature>
<evidence type="ECO:0000256" key="10">
    <source>
        <dbReference type="SAM" id="Phobius"/>
    </source>
</evidence>
<dbReference type="PATRIC" id="fig|1555112.3.peg.221"/>
<feature type="transmembrane region" description="Helical" evidence="10">
    <location>
        <begin position="314"/>
        <end position="333"/>
    </location>
</feature>
<evidence type="ECO:0000259" key="12">
    <source>
        <dbReference type="Pfam" id="PF16327"/>
    </source>
</evidence>
<evidence type="ECO:0000313" key="14">
    <source>
        <dbReference type="Proteomes" id="UP000065807"/>
    </source>
</evidence>
<feature type="transmembrane region" description="Helical" evidence="10">
    <location>
        <begin position="124"/>
        <end position="146"/>
    </location>
</feature>
<dbReference type="PRINTS" id="PR01410">
    <property type="entry name" value="CCBIOGENESIS"/>
</dbReference>
<feature type="transmembrane region" description="Helical" evidence="10">
    <location>
        <begin position="177"/>
        <end position="200"/>
    </location>
</feature>
<feature type="transmembrane region" description="Helical" evidence="10">
    <location>
        <begin position="396"/>
        <end position="415"/>
    </location>
</feature>
<dbReference type="PANTHER" id="PTHR43653:SF1">
    <property type="entry name" value="CYTOCHROME C-TYPE BIOGENESIS PROTEIN CCMF"/>
    <property type="match status" value="1"/>
</dbReference>
<keyword evidence="14" id="KW-1185">Reference proteome</keyword>
<feature type="transmembrane region" description="Helical" evidence="10">
    <location>
        <begin position="627"/>
        <end position="647"/>
    </location>
</feature>
<dbReference type="GO" id="GO:0017004">
    <property type="term" value="P:cytochrome complex assembly"/>
    <property type="evidence" value="ECO:0007669"/>
    <property type="project" value="UniProtKB-KW"/>
</dbReference>
<keyword evidence="7 10" id="KW-1133">Transmembrane helix</keyword>
<dbReference type="RefSeq" id="WP_068133155.1">
    <property type="nucleotide sequence ID" value="NZ_AP014924.1"/>
</dbReference>
<feature type="domain" description="Cytochrome c assembly protein" evidence="11">
    <location>
        <begin position="88"/>
        <end position="298"/>
    </location>
</feature>
<dbReference type="AlphaFoldDB" id="A0A0K2SGA4"/>
<name>A0A0K2SGA4_LIMPI</name>
<dbReference type="GO" id="GO:0020037">
    <property type="term" value="F:heme binding"/>
    <property type="evidence" value="ECO:0007669"/>
    <property type="project" value="InterPro"/>
</dbReference>
<dbReference type="EMBL" id="AP014924">
    <property type="protein sequence ID" value="BAS26072.1"/>
    <property type="molecule type" value="Genomic_DNA"/>
</dbReference>
<evidence type="ECO:0000256" key="9">
    <source>
        <dbReference type="ARBA" id="ARBA00037230"/>
    </source>
</evidence>
<evidence type="ECO:0000256" key="6">
    <source>
        <dbReference type="ARBA" id="ARBA00022748"/>
    </source>
</evidence>
<protein>
    <submittedName>
        <fullName evidence="13">Cytochrome C biogenesis protein</fullName>
    </submittedName>
</protein>
<comment type="subcellular location">
    <subcellularLocation>
        <location evidence="1">Cell inner membrane</location>
        <topology evidence="1">Multi-pass membrane protein</topology>
    </subcellularLocation>
</comment>
<comment type="similarity">
    <text evidence="2">Belongs to the CcmF/CycK/Ccl1/NrfE/CcsA family.</text>
</comment>
<keyword evidence="5 10" id="KW-0812">Transmembrane</keyword>
<feature type="transmembrane region" description="Helical" evidence="10">
    <location>
        <begin position="40"/>
        <end position="61"/>
    </location>
</feature>
<evidence type="ECO:0000256" key="5">
    <source>
        <dbReference type="ARBA" id="ARBA00022692"/>
    </source>
</evidence>
<feature type="domain" description="Cytochrome c-type biogenesis protein CcmF C-terminal" evidence="12">
    <location>
        <begin position="320"/>
        <end position="643"/>
    </location>
</feature>
<dbReference type="InterPro" id="IPR003567">
    <property type="entry name" value="Cyt_c_biogenesis"/>
</dbReference>
<dbReference type="PRINTS" id="PR01411">
    <property type="entry name" value="CCMFBIOGNSIS"/>
</dbReference>
<dbReference type="GO" id="GO:0005886">
    <property type="term" value="C:plasma membrane"/>
    <property type="evidence" value="ECO:0007669"/>
    <property type="project" value="UniProtKB-SubCell"/>
</dbReference>
<organism evidence="13 14">
    <name type="scientific">Limnochorda pilosa</name>
    <dbReference type="NCBI Taxonomy" id="1555112"/>
    <lineage>
        <taxon>Bacteria</taxon>
        <taxon>Bacillati</taxon>
        <taxon>Bacillota</taxon>
        <taxon>Limnochordia</taxon>
        <taxon>Limnochordales</taxon>
        <taxon>Limnochordaceae</taxon>
        <taxon>Limnochorda</taxon>
    </lineage>
</organism>
<evidence type="ECO:0000256" key="3">
    <source>
        <dbReference type="ARBA" id="ARBA00022475"/>
    </source>
</evidence>
<dbReference type="Pfam" id="PF01578">
    <property type="entry name" value="Cytochrom_C_asm"/>
    <property type="match status" value="1"/>
</dbReference>
<keyword evidence="4" id="KW-0997">Cell inner membrane</keyword>
<dbReference type="KEGG" id="lpil:LIP_0215"/>
<feature type="transmembrane region" description="Helical" evidence="10">
    <location>
        <begin position="252"/>
        <end position="269"/>
    </location>
</feature>
<proteinExistence type="inferred from homology"/>
<dbReference type="GO" id="GO:0015232">
    <property type="term" value="F:heme transmembrane transporter activity"/>
    <property type="evidence" value="ECO:0007669"/>
    <property type="project" value="InterPro"/>
</dbReference>
<dbReference type="Pfam" id="PF16327">
    <property type="entry name" value="CcmF_C"/>
    <property type="match status" value="1"/>
</dbReference>
<dbReference type="InterPro" id="IPR032523">
    <property type="entry name" value="CcmF_C"/>
</dbReference>
<evidence type="ECO:0000259" key="11">
    <source>
        <dbReference type="Pfam" id="PF01578"/>
    </source>
</evidence>
<dbReference type="PANTHER" id="PTHR43653">
    <property type="entry name" value="CYTOCHROME C ASSEMBLY PROTEIN-RELATED"/>
    <property type="match status" value="1"/>
</dbReference>
<feature type="transmembrane region" description="Helical" evidence="10">
    <location>
        <begin position="6"/>
        <end position="28"/>
    </location>
</feature>